<dbReference type="GO" id="GO:0016491">
    <property type="term" value="F:oxidoreductase activity"/>
    <property type="evidence" value="ECO:0007669"/>
    <property type="project" value="UniProtKB-KW"/>
</dbReference>
<keyword evidence="3" id="KW-0472">Membrane</keyword>
<keyword evidence="3" id="KW-0812">Transmembrane</keyword>
<accession>H8KLW2</accession>
<dbReference type="SUPFAM" id="SSF51735">
    <property type="entry name" value="NAD(P)-binding Rossmann-fold domains"/>
    <property type="match status" value="1"/>
</dbReference>
<dbReference type="Proteomes" id="UP000007590">
    <property type="component" value="Chromosome"/>
</dbReference>
<dbReference type="STRING" id="929556.Solca_3686"/>
<dbReference type="InterPro" id="IPR002347">
    <property type="entry name" value="SDR_fam"/>
</dbReference>
<dbReference type="HOGENOM" id="CLU_010194_1_2_10"/>
<evidence type="ECO:0000256" key="1">
    <source>
        <dbReference type="ARBA" id="ARBA00006484"/>
    </source>
</evidence>
<proteinExistence type="inferred from homology"/>
<dbReference type="KEGG" id="scn:Solca_3686"/>
<evidence type="ECO:0000313" key="5">
    <source>
        <dbReference type="Proteomes" id="UP000007590"/>
    </source>
</evidence>
<keyword evidence="2" id="KW-0560">Oxidoreductase</keyword>
<dbReference type="OrthoDB" id="670853at2"/>
<dbReference type="PRINTS" id="PR00081">
    <property type="entry name" value="GDHRDH"/>
</dbReference>
<sequence length="265" mass="27335">MELTNKTAVVYGAGGAIGGAIASAFAVAGAKVFLAGRKPESLQKVRDIILKNGGSTEFASVDSLDKDAVDNHLDNIIAKEGKIDISVNAIGIFHVQGIPLAELSLEDFNLPITTYINSNFITATAAARHMIEKQSGTILTISTPGALLANGIAGGFGVSCAAVEGLTRQLAGELGPYGIRVLCLRPDAIPEASYAGSHSFEVFSHRAKLLDVSLDELFKRLSGTVLLPNAPTLADVANTAVFLASDKAKALTATVANLSCGSVVG</sequence>
<dbReference type="eggNOG" id="COG1028">
    <property type="taxonomic scope" value="Bacteria"/>
</dbReference>
<keyword evidence="3" id="KW-1133">Transmembrane helix</keyword>
<evidence type="ECO:0000256" key="3">
    <source>
        <dbReference type="SAM" id="Phobius"/>
    </source>
</evidence>
<feature type="transmembrane region" description="Helical" evidence="3">
    <location>
        <begin position="12"/>
        <end position="34"/>
    </location>
</feature>
<dbReference type="Gene3D" id="3.40.50.720">
    <property type="entry name" value="NAD(P)-binding Rossmann-like Domain"/>
    <property type="match status" value="1"/>
</dbReference>
<dbReference type="RefSeq" id="WP_014681913.1">
    <property type="nucleotide sequence ID" value="NC_017770.1"/>
</dbReference>
<gene>
    <name evidence="4" type="ordered locus">Solca_3686</name>
</gene>
<name>H8KLW2_SOLCM</name>
<organism evidence="4 5">
    <name type="scientific">Solitalea canadensis (strain ATCC 29591 / DSM 3403 / JCM 21819 / LMG 8368 / NBRC 15130 / NCIMB 12057 / USAM 9D)</name>
    <name type="common">Flexibacter canadensis</name>
    <dbReference type="NCBI Taxonomy" id="929556"/>
    <lineage>
        <taxon>Bacteria</taxon>
        <taxon>Pseudomonadati</taxon>
        <taxon>Bacteroidota</taxon>
        <taxon>Sphingobacteriia</taxon>
        <taxon>Sphingobacteriales</taxon>
        <taxon>Sphingobacteriaceae</taxon>
        <taxon>Solitalea</taxon>
    </lineage>
</organism>
<dbReference type="CDD" id="cd05233">
    <property type="entry name" value="SDR_c"/>
    <property type="match status" value="1"/>
</dbReference>
<evidence type="ECO:0000313" key="4">
    <source>
        <dbReference type="EMBL" id="AFD08690.1"/>
    </source>
</evidence>
<dbReference type="EMBL" id="CP003349">
    <property type="protein sequence ID" value="AFD08690.1"/>
    <property type="molecule type" value="Genomic_DNA"/>
</dbReference>
<evidence type="ECO:0000256" key="2">
    <source>
        <dbReference type="ARBA" id="ARBA00023002"/>
    </source>
</evidence>
<dbReference type="Pfam" id="PF13561">
    <property type="entry name" value="adh_short_C2"/>
    <property type="match status" value="1"/>
</dbReference>
<reference evidence="4" key="1">
    <citation type="submission" date="2012-02" db="EMBL/GenBank/DDBJ databases">
        <title>The complete genome of Solitalea canadensis DSM 3403.</title>
        <authorList>
            <consortium name="US DOE Joint Genome Institute (JGI-PGF)"/>
            <person name="Lucas S."/>
            <person name="Copeland A."/>
            <person name="Lapidus A."/>
            <person name="Glavina del Rio T."/>
            <person name="Dalin E."/>
            <person name="Tice H."/>
            <person name="Bruce D."/>
            <person name="Goodwin L."/>
            <person name="Pitluck S."/>
            <person name="Peters L."/>
            <person name="Ovchinnikova G."/>
            <person name="Lu M."/>
            <person name="Kyrpides N."/>
            <person name="Mavromatis K."/>
            <person name="Ivanova N."/>
            <person name="Brettin T."/>
            <person name="Detter J.C."/>
            <person name="Han C."/>
            <person name="Larimer F."/>
            <person name="Land M."/>
            <person name="Hauser L."/>
            <person name="Markowitz V."/>
            <person name="Cheng J.-F."/>
            <person name="Hugenholtz P."/>
            <person name="Woyke T."/>
            <person name="Wu D."/>
            <person name="Spring S."/>
            <person name="Schroeder M."/>
            <person name="Kopitz M."/>
            <person name="Brambilla E."/>
            <person name="Klenk H.-P."/>
            <person name="Eisen J.A."/>
        </authorList>
    </citation>
    <scope>NUCLEOTIDE SEQUENCE</scope>
    <source>
        <strain evidence="4">DSM 3403</strain>
    </source>
</reference>
<dbReference type="PANTHER" id="PTHR43669">
    <property type="entry name" value="5-KETO-D-GLUCONATE 5-REDUCTASE"/>
    <property type="match status" value="1"/>
</dbReference>
<protein>
    <submittedName>
        <fullName evidence="4">Short-chain alcohol dehydrogenase</fullName>
    </submittedName>
</protein>
<keyword evidence="5" id="KW-1185">Reference proteome</keyword>
<dbReference type="InterPro" id="IPR036291">
    <property type="entry name" value="NAD(P)-bd_dom_sf"/>
</dbReference>
<comment type="similarity">
    <text evidence="1">Belongs to the short-chain dehydrogenases/reductases (SDR) family.</text>
</comment>
<dbReference type="PANTHER" id="PTHR43669:SF3">
    <property type="entry name" value="ALCOHOL DEHYDROGENASE, PUTATIVE (AFU_ORTHOLOGUE AFUA_3G03445)-RELATED"/>
    <property type="match status" value="1"/>
</dbReference>
<dbReference type="AlphaFoldDB" id="H8KLW2"/>